<evidence type="ECO:0000256" key="2">
    <source>
        <dbReference type="SAM" id="SignalP"/>
    </source>
</evidence>
<dbReference type="Proteomes" id="UP001589568">
    <property type="component" value="Unassembled WGS sequence"/>
</dbReference>
<evidence type="ECO:0000313" key="3">
    <source>
        <dbReference type="EMBL" id="MFB9471404.1"/>
    </source>
</evidence>
<accession>A0ABV5NM69</accession>
<evidence type="ECO:0000313" key="4">
    <source>
        <dbReference type="Proteomes" id="UP001589568"/>
    </source>
</evidence>
<keyword evidence="2" id="KW-0732">Signal</keyword>
<protein>
    <recommendedName>
        <fullName evidence="5">Secreted protein</fullName>
    </recommendedName>
</protein>
<reference evidence="3 4" key="1">
    <citation type="submission" date="2024-09" db="EMBL/GenBank/DDBJ databases">
        <authorList>
            <person name="Sun Q."/>
            <person name="Mori K."/>
        </authorList>
    </citation>
    <scope>NUCLEOTIDE SEQUENCE [LARGE SCALE GENOMIC DNA]</scope>
    <source>
        <strain evidence="3 4">JCM 3324</strain>
    </source>
</reference>
<evidence type="ECO:0000256" key="1">
    <source>
        <dbReference type="SAM" id="MobiDB-lite"/>
    </source>
</evidence>
<name>A0ABV5NM69_9ACTN</name>
<feature type="compositionally biased region" description="Low complexity" evidence="1">
    <location>
        <begin position="132"/>
        <end position="148"/>
    </location>
</feature>
<feature type="compositionally biased region" description="Pro residues" evidence="1">
    <location>
        <begin position="111"/>
        <end position="131"/>
    </location>
</feature>
<comment type="caution">
    <text evidence="3">The sequence shown here is derived from an EMBL/GenBank/DDBJ whole genome shotgun (WGS) entry which is preliminary data.</text>
</comment>
<dbReference type="RefSeq" id="WP_364371813.1">
    <property type="nucleotide sequence ID" value="NZ_JBHMCF010000012.1"/>
</dbReference>
<sequence length="260" mass="26186">MYRQAIAVLTATSAALLAPAATAHAEDDPAVTRTGCSDVDGIKINVQPPPPFTGTVTADDIRALMESIVAGSSLQGFFAPGNEAEAAGEAAAGAAAGAAAEGTPLSAAGPTLPPIPNLPPLPWPFPSPSVTPSPGTSPAAAATPASPDTRVETMLEALVDRAIACARSTRTPSAQEARTPETVTRYLEALVTKPVCAGNPAPAPMQTPATLLDVLGVPRLLDTVLSSPLFCVRPADANSATESVLDTLGIIHAFDELLAG</sequence>
<evidence type="ECO:0008006" key="5">
    <source>
        <dbReference type="Google" id="ProtNLM"/>
    </source>
</evidence>
<feature type="signal peptide" evidence="2">
    <location>
        <begin position="1"/>
        <end position="25"/>
    </location>
</feature>
<keyword evidence="4" id="KW-1185">Reference proteome</keyword>
<gene>
    <name evidence="3" type="ORF">ACFFR3_17920</name>
</gene>
<feature type="region of interest" description="Disordered" evidence="1">
    <location>
        <begin position="105"/>
        <end position="148"/>
    </location>
</feature>
<feature type="chain" id="PRO_5045926012" description="Secreted protein" evidence="2">
    <location>
        <begin position="26"/>
        <end position="260"/>
    </location>
</feature>
<organism evidence="3 4">
    <name type="scientific">Nonomuraea salmonea</name>
    <dbReference type="NCBI Taxonomy" id="46181"/>
    <lineage>
        <taxon>Bacteria</taxon>
        <taxon>Bacillati</taxon>
        <taxon>Actinomycetota</taxon>
        <taxon>Actinomycetes</taxon>
        <taxon>Streptosporangiales</taxon>
        <taxon>Streptosporangiaceae</taxon>
        <taxon>Nonomuraea</taxon>
    </lineage>
</organism>
<proteinExistence type="predicted"/>
<dbReference type="EMBL" id="JBHMCF010000012">
    <property type="protein sequence ID" value="MFB9471404.1"/>
    <property type="molecule type" value="Genomic_DNA"/>
</dbReference>